<organism evidence="1">
    <name type="scientific">Arsenophonus nasoniae</name>
    <name type="common">son-killer infecting Nasonia vitripennis</name>
    <dbReference type="NCBI Taxonomy" id="638"/>
    <lineage>
        <taxon>Bacteria</taxon>
        <taxon>Pseudomonadati</taxon>
        <taxon>Pseudomonadota</taxon>
        <taxon>Gammaproteobacteria</taxon>
        <taxon>Enterobacterales</taxon>
        <taxon>Morganellaceae</taxon>
        <taxon>Arsenophonus</taxon>
    </lineage>
</organism>
<dbReference type="EMBL" id="CP123537">
    <property type="protein sequence ID" value="WGM09119.1"/>
    <property type="molecule type" value="Genomic_DNA"/>
</dbReference>
<evidence type="ECO:0000313" key="3">
    <source>
        <dbReference type="Proteomes" id="UP001177592"/>
    </source>
</evidence>
<protein>
    <submittedName>
        <fullName evidence="1">Uncharacterized protein</fullName>
    </submittedName>
</protein>
<accession>D2TVH6</accession>
<geneLocation type="plasmid" evidence="2 3">
    <name>paNv_CAN14</name>
</geneLocation>
<reference evidence="2" key="2">
    <citation type="submission" date="2023-04" db="EMBL/GenBank/DDBJ databases">
        <title>Genome dynamics across the evolutionary transition to endosymbiosis.</title>
        <authorList>
            <person name="Siozios S."/>
            <person name="Nadal-Jimenez P."/>
            <person name="Azagi T."/>
            <person name="Sprong H."/>
            <person name="Frost C.L."/>
            <person name="Parratt S.R."/>
            <person name="Taylor G."/>
            <person name="Brettell L."/>
            <person name="Lew K.C."/>
            <person name="Croft L."/>
            <person name="King K.C."/>
            <person name="Brockhurst M.A."/>
            <person name="Hypsa V."/>
            <person name="Novakova E."/>
            <person name="Darby A.C."/>
            <person name="Hurst G.D.D."/>
        </authorList>
    </citation>
    <scope>NUCLEOTIDE SEQUENCE</scope>
    <source>
        <strain evidence="2">ANv_CAN</strain>
        <plasmid evidence="2">paNv_CAN14</plasmid>
    </source>
</reference>
<dbReference type="AlphaFoldDB" id="D2TVH6"/>
<reference evidence="1" key="1">
    <citation type="journal article" date="2010" name="Insect Mol. Biol.">
        <title>The draft genome sequence of Arsenophonus nasoniae, son-killer bacterium of Nasonia vitripennis, reveals genes associated with virulence and symbiosis.</title>
        <authorList>
            <person name="Wilkes T."/>
            <person name="Darby A.C."/>
            <person name="Choi J."/>
            <person name="Colborne J.K."/>
            <person name="Werren J.H."/>
            <person name="Hurst G.D.D."/>
        </authorList>
    </citation>
    <scope>NUCLEOTIDE SEQUENCE</scope>
</reference>
<dbReference type="EMBL" id="FN545143">
    <property type="protein sequence ID" value="CBA71355.1"/>
    <property type="molecule type" value="Genomic_DNA"/>
</dbReference>
<name>D2TVH6_9GAMM</name>
<keyword evidence="2" id="KW-0614">Plasmid</keyword>
<dbReference type="Proteomes" id="UP001177592">
    <property type="component" value="Plasmid paNv_CAN14"/>
</dbReference>
<keyword evidence="3" id="KW-1185">Reference proteome</keyword>
<sequence length="131" mass="14992">MNDDEISDYFYNCITAACLFGEETTFYSVDGSESEIIVYRDNQESFTVDYCNNLEQAMEIATKNNIIISNDSDSGSCYEFDFEDDFYTAISDYGCSIVDTNPARAIIKCFVSTYLGKRRGKKGQKNRHHRL</sequence>
<evidence type="ECO:0000313" key="1">
    <source>
        <dbReference type="EMBL" id="CBA71355.1"/>
    </source>
</evidence>
<proteinExistence type="predicted"/>
<evidence type="ECO:0000313" key="2">
    <source>
        <dbReference type="EMBL" id="WGM09119.1"/>
    </source>
</evidence>
<dbReference type="RefSeq" id="WP_026823975.1">
    <property type="nucleotide sequence ID" value="NZ_CP123537.1"/>
</dbReference>
<gene>
    <name evidence="1" type="ORF">ARN_00110</name>
    <name evidence="2" type="ORF">QE258_27805</name>
</gene>